<reference evidence="6" key="2">
    <citation type="journal article" date="2014" name="ISME J.">
        <title>Microbial stratification in low pH oxic and suboxic macroscopic growths along an acid mine drainage.</title>
        <authorList>
            <person name="Mendez-Garcia C."/>
            <person name="Mesa V."/>
            <person name="Sprenger R.R."/>
            <person name="Richter M."/>
            <person name="Diez M.S."/>
            <person name="Solano J."/>
            <person name="Bargiela R."/>
            <person name="Golyshina O.V."/>
            <person name="Manteca A."/>
            <person name="Ramos J.L."/>
            <person name="Gallego J.R."/>
            <person name="Llorente I."/>
            <person name="Martins Dos Santos V.A."/>
            <person name="Jensen O.N."/>
            <person name="Pelaez A.I."/>
            <person name="Sanchez J."/>
            <person name="Ferrer M."/>
        </authorList>
    </citation>
    <scope>NUCLEOTIDE SEQUENCE</scope>
</reference>
<comment type="subcellular location">
    <subcellularLocation>
        <location evidence="1">Cell membrane</location>
    </subcellularLocation>
</comment>
<evidence type="ECO:0000256" key="2">
    <source>
        <dbReference type="ARBA" id="ARBA00022475"/>
    </source>
</evidence>
<evidence type="ECO:0000256" key="3">
    <source>
        <dbReference type="ARBA" id="ARBA00022676"/>
    </source>
</evidence>
<dbReference type="GO" id="GO:0005886">
    <property type="term" value="C:plasma membrane"/>
    <property type="evidence" value="ECO:0007669"/>
    <property type="project" value="UniProtKB-SubCell"/>
</dbReference>
<dbReference type="AlphaFoldDB" id="T0ZZ96"/>
<dbReference type="PANTHER" id="PTHR22913:SF12">
    <property type="entry name" value="MANNURONAN SYNTHASE"/>
    <property type="match status" value="1"/>
</dbReference>
<proteinExistence type="predicted"/>
<dbReference type="Gene3D" id="3.90.550.10">
    <property type="entry name" value="Spore Coat Polysaccharide Biosynthesis Protein SpsA, Chain A"/>
    <property type="match status" value="1"/>
</dbReference>
<accession>T0ZZ96</accession>
<feature type="non-terminal residue" evidence="6">
    <location>
        <position position="161"/>
    </location>
</feature>
<evidence type="ECO:0000313" key="6">
    <source>
        <dbReference type="EMBL" id="EQD49933.1"/>
    </source>
</evidence>
<sequence>MHYVDTPYVMFVDSDTLLPADSVADLLSSFTSEVGGVGANLRIVEDGRVLSYAAEFVERSREVILKAMNHNGHVMILDGGAAIYRTELVKPFILSKEFYDYRVLGRKSVAGDDRQLTSYVIKSGYKAIKNYDVNVTTPSQKSLKSYYRQQVRWARNGWYYF</sequence>
<reference evidence="6" key="1">
    <citation type="submission" date="2013-08" db="EMBL/GenBank/DDBJ databases">
        <authorList>
            <person name="Mendez C."/>
            <person name="Richter M."/>
            <person name="Ferrer M."/>
            <person name="Sanchez J."/>
        </authorList>
    </citation>
    <scope>NUCLEOTIDE SEQUENCE</scope>
</reference>
<dbReference type="PANTHER" id="PTHR22913">
    <property type="entry name" value="HYALURONAN SYNTHASE"/>
    <property type="match status" value="1"/>
</dbReference>
<organism evidence="6">
    <name type="scientific">mine drainage metagenome</name>
    <dbReference type="NCBI Taxonomy" id="410659"/>
    <lineage>
        <taxon>unclassified sequences</taxon>
        <taxon>metagenomes</taxon>
        <taxon>ecological metagenomes</taxon>
    </lineage>
</organism>
<dbReference type="GO" id="GO:0050501">
    <property type="term" value="F:hyaluronan synthase activity"/>
    <property type="evidence" value="ECO:0007669"/>
    <property type="project" value="TreeGrafter"/>
</dbReference>
<evidence type="ECO:0000256" key="4">
    <source>
        <dbReference type="ARBA" id="ARBA00022679"/>
    </source>
</evidence>
<dbReference type="SUPFAM" id="SSF53448">
    <property type="entry name" value="Nucleotide-diphospho-sugar transferases"/>
    <property type="match status" value="1"/>
</dbReference>
<dbReference type="EMBL" id="AUZZ01005355">
    <property type="protein sequence ID" value="EQD49933.1"/>
    <property type="molecule type" value="Genomic_DNA"/>
</dbReference>
<evidence type="ECO:0000256" key="5">
    <source>
        <dbReference type="ARBA" id="ARBA00023136"/>
    </source>
</evidence>
<protein>
    <submittedName>
        <fullName evidence="6">Glycosyltransferase</fullName>
    </submittedName>
</protein>
<name>T0ZZ96_9ZZZZ</name>
<dbReference type="InterPro" id="IPR029044">
    <property type="entry name" value="Nucleotide-diphossugar_trans"/>
</dbReference>
<dbReference type="GO" id="GO:0030213">
    <property type="term" value="P:hyaluronan biosynthetic process"/>
    <property type="evidence" value="ECO:0007669"/>
    <property type="project" value="TreeGrafter"/>
</dbReference>
<gene>
    <name evidence="6" type="ORF">B2A_07480</name>
</gene>
<comment type="caution">
    <text evidence="6">The sequence shown here is derived from an EMBL/GenBank/DDBJ whole genome shotgun (WGS) entry which is preliminary data.</text>
</comment>
<evidence type="ECO:0000256" key="1">
    <source>
        <dbReference type="ARBA" id="ARBA00004236"/>
    </source>
</evidence>
<dbReference type="Pfam" id="PF13641">
    <property type="entry name" value="Glyco_tranf_2_3"/>
    <property type="match status" value="1"/>
</dbReference>
<keyword evidence="5" id="KW-0472">Membrane</keyword>
<keyword evidence="4 6" id="KW-0808">Transferase</keyword>
<dbReference type="GO" id="GO:0085029">
    <property type="term" value="P:extracellular matrix assembly"/>
    <property type="evidence" value="ECO:0007669"/>
    <property type="project" value="TreeGrafter"/>
</dbReference>
<keyword evidence="3" id="KW-0328">Glycosyltransferase</keyword>
<keyword evidence="2" id="KW-1003">Cell membrane</keyword>